<reference evidence="3" key="1">
    <citation type="submission" date="2011-08" db="EMBL/GenBank/DDBJ databases">
        <authorList>
            <person name="Rombauts S."/>
        </authorList>
    </citation>
    <scope>NUCLEOTIDE SEQUENCE</scope>
    <source>
        <strain evidence="3">London</strain>
    </source>
</reference>
<reference evidence="2" key="2">
    <citation type="submission" date="2015-06" db="UniProtKB">
        <authorList>
            <consortium name="EnsemblMetazoa"/>
        </authorList>
    </citation>
    <scope>IDENTIFICATION</scope>
</reference>
<accession>T1JZ29</accession>
<organism evidence="2 3">
    <name type="scientific">Tetranychus urticae</name>
    <name type="common">Two-spotted spider mite</name>
    <dbReference type="NCBI Taxonomy" id="32264"/>
    <lineage>
        <taxon>Eukaryota</taxon>
        <taxon>Metazoa</taxon>
        <taxon>Ecdysozoa</taxon>
        <taxon>Arthropoda</taxon>
        <taxon>Chelicerata</taxon>
        <taxon>Arachnida</taxon>
        <taxon>Acari</taxon>
        <taxon>Acariformes</taxon>
        <taxon>Trombidiformes</taxon>
        <taxon>Prostigmata</taxon>
        <taxon>Eleutherengona</taxon>
        <taxon>Raphignathae</taxon>
        <taxon>Tetranychoidea</taxon>
        <taxon>Tetranychidae</taxon>
        <taxon>Tetranychus</taxon>
    </lineage>
</organism>
<keyword evidence="3" id="KW-1185">Reference proteome</keyword>
<dbReference type="EMBL" id="CAEY01001116">
    <property type="status" value="NOT_ANNOTATED_CDS"/>
    <property type="molecule type" value="Genomic_DNA"/>
</dbReference>
<proteinExistence type="predicted"/>
<dbReference type="EnsemblMetazoa" id="tetur03g02480.1">
    <property type="protein sequence ID" value="tetur03g02480.1"/>
    <property type="gene ID" value="tetur03g02480"/>
</dbReference>
<evidence type="ECO:0000313" key="3">
    <source>
        <dbReference type="Proteomes" id="UP000015104"/>
    </source>
</evidence>
<sequence length="360" mass="41566">MVQSSVIVVYCVANLFKTEFNYSKIMSLIGLIYKIRASIQPVDAQDLTTQVEDLDASLSNIMNIMSNNEELNVDGKILKILFYGNEKDTEEKYVYFLKRLNEEKECSPQEQDHEISSSQEENFIPNKRVKKENIQKKLSAIKALINQIEKDLDGTKESEQNLAKTKPTIQQVNLEPTLTSKDKEISLKQDLIQKFQVKLAKRRNSFDWIKMVNRFEIPNVEADKMKAIQRTLTSGSKLHGAVIRGVAKFLFGEKKLIETYLMNPKGKSYLTKQGQRFKIFSPQEEKDLKSILSLIDEELFNDPDAWHYLVRAPINQQGLDLKRDLNKKKSKNSSEEPASSYTEDPFLDDDVDFSQYEIED</sequence>
<dbReference type="Proteomes" id="UP000015104">
    <property type="component" value="Unassembled WGS sequence"/>
</dbReference>
<evidence type="ECO:0000313" key="2">
    <source>
        <dbReference type="EnsemblMetazoa" id="tetur03g02480.1"/>
    </source>
</evidence>
<protein>
    <submittedName>
        <fullName evidence="2">Uncharacterized protein</fullName>
    </submittedName>
</protein>
<feature type="region of interest" description="Disordered" evidence="1">
    <location>
        <begin position="321"/>
        <end position="351"/>
    </location>
</feature>
<name>T1JZ29_TETUR</name>
<dbReference type="HOGENOM" id="CLU_372287_0_0_1"/>
<evidence type="ECO:0000256" key="1">
    <source>
        <dbReference type="SAM" id="MobiDB-lite"/>
    </source>
</evidence>
<dbReference type="AlphaFoldDB" id="T1JZ29"/>